<dbReference type="Gramene" id="GBG71808">
    <property type="protein sequence ID" value="GBG71808"/>
    <property type="gene ID" value="CBR_g9217"/>
</dbReference>
<name>A0A388KP74_CHABU</name>
<dbReference type="Pfam" id="PF14273">
    <property type="entry name" value="DUF4360"/>
    <property type="match status" value="1"/>
</dbReference>
<protein>
    <recommendedName>
        <fullName evidence="4">DUF4360 domain-containing protein</fullName>
    </recommendedName>
</protein>
<dbReference type="PANTHER" id="PTHR38847:SF1">
    <property type="entry name" value="PSEUDOURIDINE SYNTHASE RSUA_RLUA-LIKE DOMAIN-CONTAINING PROTEIN"/>
    <property type="match status" value="1"/>
</dbReference>
<keyword evidence="1" id="KW-0812">Transmembrane</keyword>
<dbReference type="OrthoDB" id="152248at2759"/>
<dbReference type="AlphaFoldDB" id="A0A388KP74"/>
<evidence type="ECO:0000256" key="1">
    <source>
        <dbReference type="SAM" id="Phobius"/>
    </source>
</evidence>
<feature type="transmembrane region" description="Helical" evidence="1">
    <location>
        <begin position="37"/>
        <end position="57"/>
    </location>
</feature>
<comment type="caution">
    <text evidence="2">The sequence shown here is derived from an EMBL/GenBank/DDBJ whole genome shotgun (WGS) entry which is preliminary data.</text>
</comment>
<accession>A0A388KP74</accession>
<evidence type="ECO:0008006" key="4">
    <source>
        <dbReference type="Google" id="ProtNLM"/>
    </source>
</evidence>
<reference evidence="2 3" key="1">
    <citation type="journal article" date="2018" name="Cell">
        <title>The Chara Genome: Secondary Complexity and Implications for Plant Terrestrialization.</title>
        <authorList>
            <person name="Nishiyama T."/>
            <person name="Sakayama H."/>
            <person name="Vries J.D."/>
            <person name="Buschmann H."/>
            <person name="Saint-Marcoux D."/>
            <person name="Ullrich K.K."/>
            <person name="Haas F.B."/>
            <person name="Vanderstraeten L."/>
            <person name="Becker D."/>
            <person name="Lang D."/>
            <person name="Vosolsobe S."/>
            <person name="Rombauts S."/>
            <person name="Wilhelmsson P.K.I."/>
            <person name="Janitza P."/>
            <person name="Kern R."/>
            <person name="Heyl A."/>
            <person name="Rumpler F."/>
            <person name="Villalobos L.I.A.C."/>
            <person name="Clay J.M."/>
            <person name="Skokan R."/>
            <person name="Toyoda A."/>
            <person name="Suzuki Y."/>
            <person name="Kagoshima H."/>
            <person name="Schijlen E."/>
            <person name="Tajeshwar N."/>
            <person name="Catarino B."/>
            <person name="Hetherington A.J."/>
            <person name="Saltykova A."/>
            <person name="Bonnot C."/>
            <person name="Breuninger H."/>
            <person name="Symeonidi A."/>
            <person name="Radhakrishnan G.V."/>
            <person name="Van Nieuwerburgh F."/>
            <person name="Deforce D."/>
            <person name="Chang C."/>
            <person name="Karol K.G."/>
            <person name="Hedrich R."/>
            <person name="Ulvskov P."/>
            <person name="Glockner G."/>
            <person name="Delwiche C.F."/>
            <person name="Petrasek J."/>
            <person name="Van de Peer Y."/>
            <person name="Friml J."/>
            <person name="Beilby M."/>
            <person name="Dolan L."/>
            <person name="Kohara Y."/>
            <person name="Sugano S."/>
            <person name="Fujiyama A."/>
            <person name="Delaux P.-M."/>
            <person name="Quint M."/>
            <person name="TheiBen G."/>
            <person name="Hagemann M."/>
            <person name="Harholt J."/>
            <person name="Dunand C."/>
            <person name="Zachgo S."/>
            <person name="Langdale J."/>
            <person name="Maumus F."/>
            <person name="Straeten D.V.D."/>
            <person name="Gould S.B."/>
            <person name="Rensing S.A."/>
        </authorList>
    </citation>
    <scope>NUCLEOTIDE SEQUENCE [LARGE SCALE GENOMIC DNA]</scope>
    <source>
        <strain evidence="2 3">S276</strain>
    </source>
</reference>
<gene>
    <name evidence="2" type="ORF">CBR_g9217</name>
</gene>
<dbReference type="Proteomes" id="UP000265515">
    <property type="component" value="Unassembled WGS sequence"/>
</dbReference>
<dbReference type="InterPro" id="IPR025649">
    <property type="entry name" value="DUF4360"/>
</dbReference>
<sequence length="235" mass="25304">MIDRGPGPSAATYQDQAGRSPTELRWKQLTATMAARYISPAMAMMAALFVATVLSAATSASAGAPPKVSIRGLTFAGTGCSWGDSTYAISNDYQTVTFIFGGMVATTDSGLAGRRKFCQLSFYLDYPNGWSLTLGQVTGRGYASIGKGSKGVYETQFYFSGQTGTPTVRRTIYGKQEGNFEFTDKFLTFVYSQCNSAPNLNIKSVVRAEGKKAAVGLDSSDTKFQLKFACIWKKC</sequence>
<keyword evidence="3" id="KW-1185">Reference proteome</keyword>
<proteinExistence type="predicted"/>
<evidence type="ECO:0000313" key="3">
    <source>
        <dbReference type="Proteomes" id="UP000265515"/>
    </source>
</evidence>
<keyword evidence="1" id="KW-1133">Transmembrane helix</keyword>
<evidence type="ECO:0000313" key="2">
    <source>
        <dbReference type="EMBL" id="GBG71808.1"/>
    </source>
</evidence>
<keyword evidence="1" id="KW-0472">Membrane</keyword>
<dbReference type="PANTHER" id="PTHR38847">
    <property type="match status" value="1"/>
</dbReference>
<dbReference type="EMBL" id="BFEA01000153">
    <property type="protein sequence ID" value="GBG71808.1"/>
    <property type="molecule type" value="Genomic_DNA"/>
</dbReference>
<organism evidence="2 3">
    <name type="scientific">Chara braunii</name>
    <name type="common">Braun's stonewort</name>
    <dbReference type="NCBI Taxonomy" id="69332"/>
    <lineage>
        <taxon>Eukaryota</taxon>
        <taxon>Viridiplantae</taxon>
        <taxon>Streptophyta</taxon>
        <taxon>Charophyceae</taxon>
        <taxon>Charales</taxon>
        <taxon>Characeae</taxon>
        <taxon>Chara</taxon>
    </lineage>
</organism>